<evidence type="ECO:0000256" key="1">
    <source>
        <dbReference type="SAM" id="Coils"/>
    </source>
</evidence>
<feature type="compositionally biased region" description="Polar residues" evidence="2">
    <location>
        <begin position="293"/>
        <end position="303"/>
    </location>
</feature>
<name>A0A5B8MVX5_9CHLO</name>
<keyword evidence="4" id="KW-1185">Reference proteome</keyword>
<sequence>MEGAESKVEAARSEVEKSLLLASLQDYNEKLVMEVTKLREENETLLLALDEKDGLLVERDAHFAGAKGAIDRSIQLLKANVVTSLRERDEATSRVKASEALRIASEERVRRLESSLAESKAEVERQKELVSRSLRALAKHKVASTLALQKQSSKTASPLSIASGSPQATPTGEDERDLVKHMEVEHLLDTVGSTLQQKILSDKCQVLESQVCSVNTILKDERDYRLLLEQRQGASQRTISQLISLLFVDKSESQRKKQLLRSLVAAAGAATKGKKATPSLPSPLRVVRKGRQKGSSGDSSEGLSMQALDNLLETNSEAEAMRRAHFRLILNLLEDELHLLDMHYDRLLQEKERKKDEDTSRYVQSLIDRILEEIKEKGAQVRLFSALLKKS</sequence>
<gene>
    <name evidence="3" type="ORF">A3770_11p61380</name>
</gene>
<evidence type="ECO:0000313" key="3">
    <source>
        <dbReference type="EMBL" id="QDZ23620.1"/>
    </source>
</evidence>
<feature type="coiled-coil region" evidence="1">
    <location>
        <begin position="21"/>
        <end position="48"/>
    </location>
</feature>
<reference evidence="3 4" key="1">
    <citation type="submission" date="2018-07" db="EMBL/GenBank/DDBJ databases">
        <title>The complete nuclear genome of the prasinophyte Chloropicon primus (CCMP1205).</title>
        <authorList>
            <person name="Pombert J.-F."/>
            <person name="Otis C."/>
            <person name="Turmel M."/>
            <person name="Lemieux C."/>
        </authorList>
    </citation>
    <scope>NUCLEOTIDE SEQUENCE [LARGE SCALE GENOMIC DNA]</scope>
    <source>
        <strain evidence="3 4">CCMP1205</strain>
    </source>
</reference>
<organism evidence="3 4">
    <name type="scientific">Chloropicon primus</name>
    <dbReference type="NCBI Taxonomy" id="1764295"/>
    <lineage>
        <taxon>Eukaryota</taxon>
        <taxon>Viridiplantae</taxon>
        <taxon>Chlorophyta</taxon>
        <taxon>Chloropicophyceae</taxon>
        <taxon>Chloropicales</taxon>
        <taxon>Chloropicaceae</taxon>
        <taxon>Chloropicon</taxon>
    </lineage>
</organism>
<accession>A0A5B8MVX5</accession>
<feature type="compositionally biased region" description="Polar residues" evidence="2">
    <location>
        <begin position="155"/>
        <end position="170"/>
    </location>
</feature>
<dbReference type="EMBL" id="CP031044">
    <property type="protein sequence ID" value="QDZ23620.1"/>
    <property type="molecule type" value="Genomic_DNA"/>
</dbReference>
<keyword evidence="1" id="KW-0175">Coiled coil</keyword>
<proteinExistence type="predicted"/>
<evidence type="ECO:0000313" key="4">
    <source>
        <dbReference type="Proteomes" id="UP000316726"/>
    </source>
</evidence>
<feature type="region of interest" description="Disordered" evidence="2">
    <location>
        <begin position="155"/>
        <end position="175"/>
    </location>
</feature>
<feature type="region of interest" description="Disordered" evidence="2">
    <location>
        <begin position="271"/>
        <end position="304"/>
    </location>
</feature>
<dbReference type="Proteomes" id="UP000316726">
    <property type="component" value="Chromosome 11"/>
</dbReference>
<dbReference type="AlphaFoldDB" id="A0A5B8MVX5"/>
<evidence type="ECO:0000256" key="2">
    <source>
        <dbReference type="SAM" id="MobiDB-lite"/>
    </source>
</evidence>
<protein>
    <submittedName>
        <fullName evidence="3">Uncharacterized protein</fullName>
    </submittedName>
</protein>
<feature type="coiled-coil region" evidence="1">
    <location>
        <begin position="102"/>
        <end position="129"/>
    </location>
</feature>